<comment type="similarity">
    <text evidence="1">Belongs to the cycloisomerase 2 family.</text>
</comment>
<accession>A0AAJ4X957</accession>
<feature type="chain" id="PRO_5042515315" evidence="3">
    <location>
        <begin position="21"/>
        <end position="366"/>
    </location>
</feature>
<proteinExistence type="inferred from homology"/>
<dbReference type="PANTHER" id="PTHR30344">
    <property type="entry name" value="6-PHOSPHOGLUCONOLACTONASE-RELATED"/>
    <property type="match status" value="1"/>
</dbReference>
<dbReference type="Pfam" id="PF10282">
    <property type="entry name" value="Lactonase"/>
    <property type="match status" value="1"/>
</dbReference>
<dbReference type="GO" id="GO:0005829">
    <property type="term" value="C:cytosol"/>
    <property type="evidence" value="ECO:0007669"/>
    <property type="project" value="TreeGrafter"/>
</dbReference>
<evidence type="ECO:0000313" key="4">
    <source>
        <dbReference type="EMBL" id="SNV41844.1"/>
    </source>
</evidence>
<dbReference type="Proteomes" id="UP000215355">
    <property type="component" value="Chromosome 1"/>
</dbReference>
<evidence type="ECO:0000256" key="2">
    <source>
        <dbReference type="ARBA" id="ARBA00022526"/>
    </source>
</evidence>
<dbReference type="InterPro" id="IPR015943">
    <property type="entry name" value="WD40/YVTN_repeat-like_dom_sf"/>
</dbReference>
<dbReference type="EMBL" id="LT906468">
    <property type="protein sequence ID" value="SNV41844.1"/>
    <property type="molecule type" value="Genomic_DNA"/>
</dbReference>
<evidence type="ECO:0000313" key="5">
    <source>
        <dbReference type="Proteomes" id="UP000215355"/>
    </source>
</evidence>
<dbReference type="KEGG" id="smiz:4412673_00554"/>
<organism evidence="4 5">
    <name type="scientific">Sphingobacterium mizutaii</name>
    <dbReference type="NCBI Taxonomy" id="1010"/>
    <lineage>
        <taxon>Bacteria</taxon>
        <taxon>Pseudomonadati</taxon>
        <taxon>Bacteroidota</taxon>
        <taxon>Sphingobacteriia</taxon>
        <taxon>Sphingobacteriales</taxon>
        <taxon>Sphingobacteriaceae</taxon>
        <taxon>Sphingobacterium</taxon>
    </lineage>
</organism>
<sequence>MNARLLFLLFLFMNVTLTHAQDTQIPLYVGTYTSPNGSKGIYEFSFNTKTGDATLVRETSTANPSFLDRTGNFLLAANEMTDGSQSLSSFSLGKDGLSFQNKLATGGSAPCHVVIAKDGQYAVVSNYLGGALDLFQLSPKGEILSKDDTKLYKGKSVDKARQEASHIHSAFFGPDNLLYVSDLGGDKIYILDIQKTDNGKFQFVEKGKLNVNLGAGPRHLAFHPNGKVLYSLMELTGDIEVFKKKDGVWDSYQIISIRKPEFEGKSGAADIKISSDAKYLYATDRIDANTITTFAVGKNGKLRRKEVNSVHGKGPRNFNFSPDERFVLVGNQLTDEIVVFNRDKKSGKLTDSGKRIKASKPVCILF</sequence>
<dbReference type="AlphaFoldDB" id="A0AAJ4X957"/>
<dbReference type="Gene3D" id="2.130.10.10">
    <property type="entry name" value="YVTN repeat-like/Quinoprotein amine dehydrogenase"/>
    <property type="match status" value="1"/>
</dbReference>
<dbReference type="InterPro" id="IPR050282">
    <property type="entry name" value="Cycloisomerase_2"/>
</dbReference>
<dbReference type="SUPFAM" id="SSF50974">
    <property type="entry name" value="Nitrous oxide reductase, N-terminal domain"/>
    <property type="match status" value="1"/>
</dbReference>
<keyword evidence="3" id="KW-0732">Signal</keyword>
<evidence type="ECO:0000256" key="1">
    <source>
        <dbReference type="ARBA" id="ARBA00005564"/>
    </source>
</evidence>
<keyword evidence="2" id="KW-0313">Glucose metabolism</keyword>
<dbReference type="InterPro" id="IPR011045">
    <property type="entry name" value="N2O_reductase_N"/>
</dbReference>
<dbReference type="GO" id="GO:0017057">
    <property type="term" value="F:6-phosphogluconolactonase activity"/>
    <property type="evidence" value="ECO:0007669"/>
    <property type="project" value="TreeGrafter"/>
</dbReference>
<dbReference type="PANTHER" id="PTHR30344:SF1">
    <property type="entry name" value="6-PHOSPHOGLUCONOLACTONASE"/>
    <property type="match status" value="1"/>
</dbReference>
<gene>
    <name evidence="4" type="ORF">SAMEA4412673_00554</name>
</gene>
<evidence type="ECO:0000256" key="3">
    <source>
        <dbReference type="SAM" id="SignalP"/>
    </source>
</evidence>
<feature type="signal peptide" evidence="3">
    <location>
        <begin position="1"/>
        <end position="20"/>
    </location>
</feature>
<protein>
    <submittedName>
        <fullName evidence="4">6-phosphogluconolactonase</fullName>
    </submittedName>
</protein>
<dbReference type="InterPro" id="IPR019405">
    <property type="entry name" value="Lactonase_7-beta_prop"/>
</dbReference>
<dbReference type="GO" id="GO:0006006">
    <property type="term" value="P:glucose metabolic process"/>
    <property type="evidence" value="ECO:0007669"/>
    <property type="project" value="UniProtKB-KW"/>
</dbReference>
<reference evidence="4 5" key="1">
    <citation type="submission" date="2017-06" db="EMBL/GenBank/DDBJ databases">
        <authorList>
            <consortium name="Pathogen Informatics"/>
        </authorList>
    </citation>
    <scope>NUCLEOTIDE SEQUENCE [LARGE SCALE GENOMIC DNA]</scope>
    <source>
        <strain evidence="4 5">NCTC12149</strain>
    </source>
</reference>
<keyword evidence="2" id="KW-0119">Carbohydrate metabolism</keyword>
<name>A0AAJ4X957_9SPHI</name>